<dbReference type="EMBL" id="BAAAPF010000316">
    <property type="protein sequence ID" value="GAA1501705.1"/>
    <property type="molecule type" value="Genomic_DNA"/>
</dbReference>
<evidence type="ECO:0000256" key="1">
    <source>
        <dbReference type="SAM" id="MobiDB-lite"/>
    </source>
</evidence>
<feature type="region of interest" description="Disordered" evidence="1">
    <location>
        <begin position="1"/>
        <end position="91"/>
    </location>
</feature>
<keyword evidence="3" id="KW-1185">Reference proteome</keyword>
<name>A0ABN1ZP19_9ACTN</name>
<feature type="compositionally biased region" description="Low complexity" evidence="1">
    <location>
        <begin position="26"/>
        <end position="42"/>
    </location>
</feature>
<accession>A0ABN1ZP19</accession>
<gene>
    <name evidence="2" type="ORF">GCM10009802_58500</name>
</gene>
<proteinExistence type="predicted"/>
<evidence type="ECO:0000313" key="2">
    <source>
        <dbReference type="EMBL" id="GAA1501705.1"/>
    </source>
</evidence>
<protein>
    <submittedName>
        <fullName evidence="2">Uncharacterized protein</fullName>
    </submittedName>
</protein>
<reference evidence="2 3" key="1">
    <citation type="journal article" date="2019" name="Int. J. Syst. Evol. Microbiol.">
        <title>The Global Catalogue of Microorganisms (GCM) 10K type strain sequencing project: providing services to taxonomists for standard genome sequencing and annotation.</title>
        <authorList>
            <consortium name="The Broad Institute Genomics Platform"/>
            <consortium name="The Broad Institute Genome Sequencing Center for Infectious Disease"/>
            <person name="Wu L."/>
            <person name="Ma J."/>
        </authorList>
    </citation>
    <scope>NUCLEOTIDE SEQUENCE [LARGE SCALE GENOMIC DNA]</scope>
    <source>
        <strain evidence="2 3">JCM 15481</strain>
    </source>
</reference>
<evidence type="ECO:0000313" key="3">
    <source>
        <dbReference type="Proteomes" id="UP001500443"/>
    </source>
</evidence>
<dbReference type="Proteomes" id="UP001500443">
    <property type="component" value="Unassembled WGS sequence"/>
</dbReference>
<organism evidence="2 3">
    <name type="scientific">Streptomyces synnematoformans</name>
    <dbReference type="NCBI Taxonomy" id="415721"/>
    <lineage>
        <taxon>Bacteria</taxon>
        <taxon>Bacillati</taxon>
        <taxon>Actinomycetota</taxon>
        <taxon>Actinomycetes</taxon>
        <taxon>Kitasatosporales</taxon>
        <taxon>Streptomycetaceae</taxon>
        <taxon>Streptomyces</taxon>
    </lineage>
</organism>
<sequence>MVLQPVGSYGAAERSGDPGISRGRGVRPCPVGGGAPAALGSVTAYGHGTPHREERLALHHPAARGPRTRRRTTAGRPDTPLGCPAGRPLPTRCRRRLATGLPRARRA</sequence>
<comment type="caution">
    <text evidence="2">The sequence shown here is derived from an EMBL/GenBank/DDBJ whole genome shotgun (WGS) entry which is preliminary data.</text>
</comment>